<accession>A0A845AA72</accession>
<reference evidence="2 3" key="1">
    <citation type="submission" date="2019-12" db="EMBL/GenBank/DDBJ databases">
        <title>Genomic-based taxomic classification of the family Erythrobacteraceae.</title>
        <authorList>
            <person name="Xu L."/>
        </authorList>
    </citation>
    <scope>NUCLEOTIDE SEQUENCE [LARGE SCALE GENOMIC DNA]</scope>
    <source>
        <strain evidence="2 3">DSM 18604</strain>
    </source>
</reference>
<dbReference type="OrthoDB" id="7426224at2"/>
<organism evidence="2 3">
    <name type="scientific">Altericroceibacterium indicum</name>
    <dbReference type="NCBI Taxonomy" id="374177"/>
    <lineage>
        <taxon>Bacteria</taxon>
        <taxon>Pseudomonadati</taxon>
        <taxon>Pseudomonadota</taxon>
        <taxon>Alphaproteobacteria</taxon>
        <taxon>Sphingomonadales</taxon>
        <taxon>Erythrobacteraceae</taxon>
        <taxon>Altericroceibacterium</taxon>
    </lineage>
</organism>
<protein>
    <recommendedName>
        <fullName evidence="4">Beta-lactamase</fullName>
    </recommendedName>
</protein>
<evidence type="ECO:0000256" key="1">
    <source>
        <dbReference type="SAM" id="SignalP"/>
    </source>
</evidence>
<dbReference type="AlphaFoldDB" id="A0A845AA72"/>
<dbReference type="Proteomes" id="UP000460561">
    <property type="component" value="Unassembled WGS sequence"/>
</dbReference>
<evidence type="ECO:0000313" key="3">
    <source>
        <dbReference type="Proteomes" id="UP000460561"/>
    </source>
</evidence>
<keyword evidence="1" id="KW-0732">Signal</keyword>
<feature type="signal peptide" evidence="1">
    <location>
        <begin position="1"/>
        <end position="23"/>
    </location>
</feature>
<comment type="caution">
    <text evidence="2">The sequence shown here is derived from an EMBL/GenBank/DDBJ whole genome shotgun (WGS) entry which is preliminary data.</text>
</comment>
<evidence type="ECO:0000313" key="2">
    <source>
        <dbReference type="EMBL" id="MXP26397.1"/>
    </source>
</evidence>
<evidence type="ECO:0008006" key="4">
    <source>
        <dbReference type="Google" id="ProtNLM"/>
    </source>
</evidence>
<name>A0A845AA72_9SPHN</name>
<dbReference type="EMBL" id="WTYQ01000003">
    <property type="protein sequence ID" value="MXP26397.1"/>
    <property type="molecule type" value="Genomic_DNA"/>
</dbReference>
<gene>
    <name evidence="2" type="ORF">GRI39_10145</name>
</gene>
<keyword evidence="3" id="KW-1185">Reference proteome</keyword>
<feature type="chain" id="PRO_5032508512" description="Beta-lactamase" evidence="1">
    <location>
        <begin position="24"/>
        <end position="270"/>
    </location>
</feature>
<proteinExistence type="predicted"/>
<dbReference type="SUPFAM" id="SSF81901">
    <property type="entry name" value="HCP-like"/>
    <property type="match status" value="1"/>
</dbReference>
<dbReference type="RefSeq" id="WP_160739576.1">
    <property type="nucleotide sequence ID" value="NZ_WTYQ01000003.1"/>
</dbReference>
<sequence length="270" mass="29335">MRFARWLAALMAFVLWPTQPTLARVSPASVDATACAAVDDVDSCWKDGVLAERRGDEAVALAAYDRSCSAGLTINGCYEAGKIAFLNPALRDYHLARKRMARVCASGDVGIGPYGCTYLGIMQRVGLGGERLLRESAYSLVRACFTHNADHYLDGRGCAALADSLPEARVMDRSDAQWPREYLRYLAYAMGCTDGMPALCTKASDIYRRGEAASAGWLVVCEDPLAPRAPAGACPQLADPALSTELSQRQIMRRTLADRFGAITDLRARR</sequence>